<feature type="transmembrane region" description="Helical" evidence="2">
    <location>
        <begin position="40"/>
        <end position="64"/>
    </location>
</feature>
<dbReference type="RefSeq" id="WP_168924781.1">
    <property type="nucleotide sequence ID" value="NZ_JAAXLJ010000005.1"/>
</dbReference>
<feature type="transmembrane region" description="Helical" evidence="2">
    <location>
        <begin position="10"/>
        <end position="28"/>
    </location>
</feature>
<name>A0ABX1L1I4_9LACO</name>
<protein>
    <submittedName>
        <fullName evidence="3">Uncharacterized protein</fullName>
    </submittedName>
</protein>
<evidence type="ECO:0000313" key="4">
    <source>
        <dbReference type="Proteomes" id="UP000763447"/>
    </source>
</evidence>
<keyword evidence="4" id="KW-1185">Reference proteome</keyword>
<dbReference type="EMBL" id="JAAXLJ010000005">
    <property type="protein sequence ID" value="NLR18171.1"/>
    <property type="molecule type" value="Genomic_DNA"/>
</dbReference>
<evidence type="ECO:0000256" key="2">
    <source>
        <dbReference type="SAM" id="Phobius"/>
    </source>
</evidence>
<feature type="compositionally biased region" description="Basic and acidic residues" evidence="1">
    <location>
        <begin position="80"/>
        <end position="100"/>
    </location>
</feature>
<keyword evidence="2" id="KW-0472">Membrane</keyword>
<feature type="compositionally biased region" description="Polar residues" evidence="1">
    <location>
        <begin position="101"/>
        <end position="111"/>
    </location>
</feature>
<keyword evidence="2" id="KW-0812">Transmembrane</keyword>
<keyword evidence="2" id="KW-1133">Transmembrane helix</keyword>
<organism evidence="3 4">
    <name type="scientific">Secundilactobacillus angelensis</name>
    <dbReference type="NCBI Taxonomy" id="2722706"/>
    <lineage>
        <taxon>Bacteria</taxon>
        <taxon>Bacillati</taxon>
        <taxon>Bacillota</taxon>
        <taxon>Bacilli</taxon>
        <taxon>Lactobacillales</taxon>
        <taxon>Lactobacillaceae</taxon>
        <taxon>Secundilactobacillus</taxon>
    </lineage>
</organism>
<sequence>MKKWQQMPKWFKDTMAIIVPMVILLILYDLLSPQFTHQPYSIMTLVAFPFQVLIAFALLGFYNYHKIKVNEKDKAKKAEAARIEQLKKEQQERQHEENTQRNKAVKQNRSE</sequence>
<dbReference type="Proteomes" id="UP000763447">
    <property type="component" value="Unassembled WGS sequence"/>
</dbReference>
<reference evidence="3 4" key="1">
    <citation type="submission" date="2020-04" db="EMBL/GenBank/DDBJ databases">
        <title>A novel species of genus Lactobacillus that was isolated from fermented food Zha-chili.</title>
        <authorList>
            <person name="Zhang Z."/>
        </authorList>
    </citation>
    <scope>NUCLEOTIDE SEQUENCE [LARGE SCALE GENOMIC DNA]</scope>
    <source>
        <strain evidence="4">HBUAS51383</strain>
    </source>
</reference>
<feature type="region of interest" description="Disordered" evidence="1">
    <location>
        <begin position="80"/>
        <end position="111"/>
    </location>
</feature>
<accession>A0ABX1L1I4</accession>
<comment type="caution">
    <text evidence="3">The sequence shown here is derived from an EMBL/GenBank/DDBJ whole genome shotgun (WGS) entry which is preliminary data.</text>
</comment>
<evidence type="ECO:0000313" key="3">
    <source>
        <dbReference type="EMBL" id="NLR18171.1"/>
    </source>
</evidence>
<evidence type="ECO:0000256" key="1">
    <source>
        <dbReference type="SAM" id="MobiDB-lite"/>
    </source>
</evidence>
<gene>
    <name evidence="3" type="ORF">HC026_04435</name>
</gene>
<proteinExistence type="predicted"/>